<organism evidence="2">
    <name type="scientific">Neospora caninum (strain Liverpool)</name>
    <dbReference type="NCBI Taxonomy" id="572307"/>
    <lineage>
        <taxon>Eukaryota</taxon>
        <taxon>Sar</taxon>
        <taxon>Alveolata</taxon>
        <taxon>Apicomplexa</taxon>
        <taxon>Conoidasida</taxon>
        <taxon>Coccidia</taxon>
        <taxon>Eucoccidiorida</taxon>
        <taxon>Eimeriorina</taxon>
        <taxon>Sarcocystidae</taxon>
        <taxon>Neospora</taxon>
    </lineage>
</organism>
<gene>
    <name evidence="2" type="ORF">BN1204_042780</name>
</gene>
<feature type="compositionally biased region" description="Acidic residues" evidence="1">
    <location>
        <begin position="437"/>
        <end position="454"/>
    </location>
</feature>
<feature type="compositionally biased region" description="Basic residues" evidence="1">
    <location>
        <begin position="866"/>
        <end position="891"/>
    </location>
</feature>
<sequence>MGAQTVLRQYSLDPATRDDAATEDRIENSAAETDPRLRPQSGVHTPGNAGVDGASGTSVDLPSEASLEEAAEGKSVAKAVRFVPSSDKKRLPNISLDEAIAAQSPSRPAGGETLHTDAACSFFPSSPSEGHGQEEVARRRIVLRERAGPLPTAAGNHAERIDALLSMSLDDAAVAMNGTCASSTLHEGRGRRGRGRPPATGAGQNARAPGDGDLDSRARMSRRRQRFAEDDFDEEGDMDDASDGEAGSPHDEAEEDDSEMAPWVRAFRKALLLPLSVGTHGWKYLDRVEPGEPLANAALLAFSGSRRLTETDVDLFFEPFHPTAVLQLVPSSFFIVLFPSAAAAHAALNQRGERCMHLLTSGLEQLRQLQANAVAARAEARRRRGTARRLRAKTCGKGTGHGDGCRGADPVERSNEPGREGEAKAGERDEGMRVEVEMNDGEGSDTEEKEEGELDDDAVLTQDQAQLDDDADLPEVFWLIRDVETYFGAKAAAEFETQAEHWRRTLPILPSSWPRTATRLLLRVATAQELQRCSEAEPQSSLGAARHAPAHARLHRHASSLPQGQEETLCEMLPSGVLLREAKMLSSLSGPASSPSPDPGARRDESARLWRSTPGLSADLSLDAIQEMLRAERRGQRREEEKAAIARTGRLTANGDEELGEERDRNKQRTPNLEEEELLRDQTLLTTLGGDFRSRILRRRTGAPDLGAASERVSQPSPKEERPKEASDEKDQEGSLWSKRLTERGGRSHGLLSRFRDVPSPRPPESASRASPSARGAPNDGRKRSSPRVLSPRVLSRRFPSVGRVSKSSTRKGRSSPLDARNSSHWWGREDLSRSEARRRSRSRGDDRRRERKHSVEVFIRERSPRGRVRSSSRLRSSSRTKVNRRERSRGKRFESESSRSAEATGRRRKGRGFAYGAGSLSMNAERELSSTPFRRAR</sequence>
<feature type="compositionally biased region" description="Basic and acidic residues" evidence="1">
    <location>
        <begin position="15"/>
        <end position="37"/>
    </location>
</feature>
<evidence type="ECO:0000256" key="1">
    <source>
        <dbReference type="SAM" id="MobiDB-lite"/>
    </source>
</evidence>
<reference evidence="2" key="1">
    <citation type="journal article" date="2015" name="PLoS ONE">
        <title>Comprehensive Evaluation of Toxoplasma gondii VEG and Neospora caninum LIV Genomes with Tachyzoite Stage Transcriptome and Proteome Defines Novel Transcript Features.</title>
        <authorList>
            <person name="Ramaprasad A."/>
            <person name="Mourier T."/>
            <person name="Naeem R."/>
            <person name="Malas T.B."/>
            <person name="Moussa E."/>
            <person name="Panigrahi A."/>
            <person name="Vermont S.J."/>
            <person name="Otto T.D."/>
            <person name="Wastling J."/>
            <person name="Pain A."/>
        </authorList>
    </citation>
    <scope>NUCLEOTIDE SEQUENCE</scope>
    <source>
        <strain evidence="2">Liverpool</strain>
    </source>
</reference>
<feature type="compositionally biased region" description="Basic and acidic residues" evidence="1">
    <location>
        <begin position="827"/>
        <end position="865"/>
    </location>
</feature>
<feature type="compositionally biased region" description="Low complexity" evidence="1">
    <location>
        <begin position="586"/>
        <end position="595"/>
    </location>
</feature>
<feature type="compositionally biased region" description="Basic and acidic residues" evidence="1">
    <location>
        <begin position="633"/>
        <end position="644"/>
    </location>
</feature>
<feature type="compositionally biased region" description="Acidic residues" evidence="1">
    <location>
        <begin position="230"/>
        <end position="243"/>
    </location>
</feature>
<feature type="region of interest" description="Disordered" evidence="1">
    <location>
        <begin position="380"/>
        <end position="454"/>
    </location>
</feature>
<proteinExistence type="predicted"/>
<feature type="compositionally biased region" description="Basic residues" evidence="1">
    <location>
        <begin position="380"/>
        <end position="394"/>
    </location>
</feature>
<feature type="region of interest" description="Disordered" evidence="1">
    <location>
        <begin position="633"/>
        <end position="676"/>
    </location>
</feature>
<name>A0A0F7UIW1_NEOCL</name>
<feature type="compositionally biased region" description="Basic residues" evidence="1">
    <location>
        <begin position="548"/>
        <end position="558"/>
    </location>
</feature>
<feature type="region of interest" description="Disordered" evidence="1">
    <location>
        <begin position="535"/>
        <end position="565"/>
    </location>
</feature>
<feature type="region of interest" description="Disordered" evidence="1">
    <location>
        <begin position="586"/>
        <end position="612"/>
    </location>
</feature>
<dbReference type="EMBL" id="LN714484">
    <property type="protein sequence ID" value="CEL68525.1"/>
    <property type="molecule type" value="Genomic_DNA"/>
</dbReference>
<feature type="compositionally biased region" description="Low complexity" evidence="1">
    <location>
        <begin position="765"/>
        <end position="775"/>
    </location>
</feature>
<protein>
    <submittedName>
        <fullName evidence="2">Uncharacterized protein</fullName>
    </submittedName>
</protein>
<feature type="compositionally biased region" description="Basic and acidic residues" evidence="1">
    <location>
        <begin position="403"/>
        <end position="436"/>
    </location>
</feature>
<dbReference type="AlphaFoldDB" id="A0A0F7UIW1"/>
<evidence type="ECO:0000313" key="2">
    <source>
        <dbReference type="EMBL" id="CEL68525.1"/>
    </source>
</evidence>
<feature type="region of interest" description="Disordered" evidence="1">
    <location>
        <begin position="183"/>
        <end position="259"/>
    </location>
</feature>
<feature type="region of interest" description="Disordered" evidence="1">
    <location>
        <begin position="699"/>
        <end position="938"/>
    </location>
</feature>
<feature type="compositionally biased region" description="Basic and acidic residues" evidence="1">
    <location>
        <begin position="718"/>
        <end position="733"/>
    </location>
</feature>
<feature type="region of interest" description="Disordered" evidence="1">
    <location>
        <begin position="1"/>
        <end position="75"/>
    </location>
</feature>
<accession>A0A0F7UIW1</accession>